<feature type="compositionally biased region" description="Basic and acidic residues" evidence="5">
    <location>
        <begin position="147"/>
        <end position="159"/>
    </location>
</feature>
<dbReference type="GO" id="GO:1990063">
    <property type="term" value="C:Bam protein complex"/>
    <property type="evidence" value="ECO:0007669"/>
    <property type="project" value="TreeGrafter"/>
</dbReference>
<gene>
    <name evidence="4" type="primary">bamE</name>
    <name evidence="7" type="ORF">ABHF33_13015</name>
</gene>
<dbReference type="GO" id="GO:0043165">
    <property type="term" value="P:Gram-negative-bacterium-type cell outer membrane assembly"/>
    <property type="evidence" value="ECO:0007669"/>
    <property type="project" value="UniProtKB-UniRule"/>
</dbReference>
<dbReference type="KEGG" id="cmav:ABHF33_13015"/>
<keyword evidence="4" id="KW-0449">Lipoprotein</keyword>
<dbReference type="GO" id="GO:0051205">
    <property type="term" value="P:protein insertion into membrane"/>
    <property type="evidence" value="ECO:0007669"/>
    <property type="project" value="UniProtKB-UniRule"/>
</dbReference>
<comment type="function">
    <text evidence="4">Part of the outer membrane protein assembly complex, which is involved in assembly and insertion of beta-barrel proteins into the outer membrane.</text>
</comment>
<keyword evidence="4" id="KW-0564">Palmitate</keyword>
<keyword evidence="2 4" id="KW-0472">Membrane</keyword>
<organism evidence="7">
    <name type="scientific">Chitinibacter mangrovi</name>
    <dbReference type="NCBI Taxonomy" id="3153927"/>
    <lineage>
        <taxon>Bacteria</taxon>
        <taxon>Pseudomonadati</taxon>
        <taxon>Pseudomonadota</taxon>
        <taxon>Betaproteobacteria</taxon>
        <taxon>Neisseriales</taxon>
        <taxon>Chitinibacteraceae</taxon>
        <taxon>Chitinibacter</taxon>
    </lineage>
</organism>
<dbReference type="GO" id="GO:0030674">
    <property type="term" value="F:protein-macromolecule adaptor activity"/>
    <property type="evidence" value="ECO:0007669"/>
    <property type="project" value="TreeGrafter"/>
</dbReference>
<dbReference type="Gene3D" id="3.30.1450.10">
    <property type="match status" value="1"/>
</dbReference>
<dbReference type="PANTHER" id="PTHR37482">
    <property type="entry name" value="OUTER MEMBRANE PROTEIN ASSEMBLY FACTOR BAME"/>
    <property type="match status" value="1"/>
</dbReference>
<feature type="domain" description="Outer membrane protein assembly factor BamE" evidence="6">
    <location>
        <begin position="40"/>
        <end position="109"/>
    </location>
</feature>
<dbReference type="InterPro" id="IPR007450">
    <property type="entry name" value="BamE_dom"/>
</dbReference>
<dbReference type="PANTHER" id="PTHR37482:SF1">
    <property type="entry name" value="OUTER MEMBRANE PROTEIN ASSEMBLY FACTOR BAME"/>
    <property type="match status" value="1"/>
</dbReference>
<evidence type="ECO:0000256" key="2">
    <source>
        <dbReference type="ARBA" id="ARBA00023136"/>
    </source>
</evidence>
<dbReference type="RefSeq" id="WP_348944352.1">
    <property type="nucleotide sequence ID" value="NZ_CP157355.1"/>
</dbReference>
<evidence type="ECO:0000256" key="5">
    <source>
        <dbReference type="SAM" id="MobiDB-lite"/>
    </source>
</evidence>
<dbReference type="AlphaFoldDB" id="A0AAU7F7G3"/>
<dbReference type="EMBL" id="CP157355">
    <property type="protein sequence ID" value="XBL99979.1"/>
    <property type="molecule type" value="Genomic_DNA"/>
</dbReference>
<keyword evidence="3 4" id="KW-0998">Cell outer membrane</keyword>
<comment type="subunit">
    <text evidence="4">Part of the Bam complex.</text>
</comment>
<reference evidence="7" key="1">
    <citation type="submission" date="2024-05" db="EMBL/GenBank/DDBJ databases">
        <authorList>
            <person name="Yang L."/>
            <person name="Pan L."/>
        </authorList>
    </citation>
    <scope>NUCLEOTIDE SEQUENCE</scope>
    <source>
        <strain evidence="7">FCG-7</strain>
    </source>
</reference>
<dbReference type="InterPro" id="IPR026592">
    <property type="entry name" value="BamE"/>
</dbReference>
<protein>
    <recommendedName>
        <fullName evidence="4">Outer membrane protein assembly factor BamE</fullName>
    </recommendedName>
</protein>
<proteinExistence type="inferred from homology"/>
<sequence length="159" mass="17893">MKRTSMKARILTVIISSSLFLAGCSVVNVITPYKLDIPQGNEVTADQIENLKVGMTQTQVRFILGTPLLVDPFHQNNWEYIYREQRGGQVKEQKRFTVFFEKNMVTKWEGDVLPEPAARKALRSKASAPVAENLMRTQADPANPGSKDIEVKPLIDKGF</sequence>
<evidence type="ECO:0000256" key="4">
    <source>
        <dbReference type="HAMAP-Rule" id="MF_00925"/>
    </source>
</evidence>
<comment type="similarity">
    <text evidence="4">Belongs to the BamE family.</text>
</comment>
<dbReference type="Pfam" id="PF04355">
    <property type="entry name" value="BamE"/>
    <property type="match status" value="1"/>
</dbReference>
<keyword evidence="1 4" id="KW-0732">Signal</keyword>
<evidence type="ECO:0000259" key="6">
    <source>
        <dbReference type="Pfam" id="PF04355"/>
    </source>
</evidence>
<feature type="region of interest" description="Disordered" evidence="5">
    <location>
        <begin position="136"/>
        <end position="159"/>
    </location>
</feature>
<dbReference type="PROSITE" id="PS51257">
    <property type="entry name" value="PROKAR_LIPOPROTEIN"/>
    <property type="match status" value="1"/>
</dbReference>
<name>A0AAU7F7G3_9NEIS</name>
<comment type="subcellular location">
    <subcellularLocation>
        <location evidence="4">Cell outer membrane</location>
        <topology evidence="4">Lipid-anchor</topology>
    </subcellularLocation>
</comment>
<dbReference type="InterPro" id="IPR037873">
    <property type="entry name" value="BamE-like"/>
</dbReference>
<accession>A0AAU7F7G3</accession>
<dbReference type="HAMAP" id="MF_00925">
    <property type="entry name" value="OM_assembly_BamE"/>
    <property type="match status" value="1"/>
</dbReference>
<evidence type="ECO:0000313" key="7">
    <source>
        <dbReference type="EMBL" id="XBL99979.1"/>
    </source>
</evidence>
<evidence type="ECO:0000256" key="1">
    <source>
        <dbReference type="ARBA" id="ARBA00022729"/>
    </source>
</evidence>
<evidence type="ECO:0000256" key="3">
    <source>
        <dbReference type="ARBA" id="ARBA00023237"/>
    </source>
</evidence>